<keyword evidence="2" id="KW-1133">Transmembrane helix</keyword>
<feature type="transmembrane region" description="Helical" evidence="2">
    <location>
        <begin position="95"/>
        <end position="114"/>
    </location>
</feature>
<keyword evidence="2" id="KW-0472">Membrane</keyword>
<organism evidence="3 4">
    <name type="scientific">Microdochium trichocladiopsis</name>
    <dbReference type="NCBI Taxonomy" id="1682393"/>
    <lineage>
        <taxon>Eukaryota</taxon>
        <taxon>Fungi</taxon>
        <taxon>Dikarya</taxon>
        <taxon>Ascomycota</taxon>
        <taxon>Pezizomycotina</taxon>
        <taxon>Sordariomycetes</taxon>
        <taxon>Xylariomycetidae</taxon>
        <taxon>Xylariales</taxon>
        <taxon>Microdochiaceae</taxon>
        <taxon>Microdochium</taxon>
    </lineage>
</organism>
<dbReference type="EMBL" id="JAGTJQ010000002">
    <property type="protein sequence ID" value="KAH7038220.1"/>
    <property type="molecule type" value="Genomic_DNA"/>
</dbReference>
<name>A0A9P8YHG3_9PEZI</name>
<feature type="transmembrane region" description="Helical" evidence="2">
    <location>
        <begin position="439"/>
        <end position="458"/>
    </location>
</feature>
<dbReference type="PANTHER" id="PTHR42032">
    <property type="entry name" value="YALI0E30679P"/>
    <property type="match status" value="1"/>
</dbReference>
<dbReference type="Proteomes" id="UP000756346">
    <property type="component" value="Unassembled WGS sequence"/>
</dbReference>
<proteinExistence type="predicted"/>
<keyword evidence="2" id="KW-0812">Transmembrane</keyword>
<feature type="transmembrane region" description="Helical" evidence="2">
    <location>
        <begin position="233"/>
        <end position="255"/>
    </location>
</feature>
<dbReference type="GeneID" id="70182463"/>
<dbReference type="PANTHER" id="PTHR42032:SF1">
    <property type="entry name" value="YALI0E30679P"/>
    <property type="match status" value="1"/>
</dbReference>
<reference evidence="3" key="1">
    <citation type="journal article" date="2021" name="Nat. Commun.">
        <title>Genetic determinants of endophytism in the Arabidopsis root mycobiome.</title>
        <authorList>
            <person name="Mesny F."/>
            <person name="Miyauchi S."/>
            <person name="Thiergart T."/>
            <person name="Pickel B."/>
            <person name="Atanasova L."/>
            <person name="Karlsson M."/>
            <person name="Huettel B."/>
            <person name="Barry K.W."/>
            <person name="Haridas S."/>
            <person name="Chen C."/>
            <person name="Bauer D."/>
            <person name="Andreopoulos W."/>
            <person name="Pangilinan J."/>
            <person name="LaButti K."/>
            <person name="Riley R."/>
            <person name="Lipzen A."/>
            <person name="Clum A."/>
            <person name="Drula E."/>
            <person name="Henrissat B."/>
            <person name="Kohler A."/>
            <person name="Grigoriev I.V."/>
            <person name="Martin F.M."/>
            <person name="Hacquard S."/>
        </authorList>
    </citation>
    <scope>NUCLEOTIDE SEQUENCE</scope>
    <source>
        <strain evidence="3">MPI-CAGE-CH-0230</strain>
    </source>
</reference>
<evidence type="ECO:0000256" key="2">
    <source>
        <dbReference type="SAM" id="Phobius"/>
    </source>
</evidence>
<feature type="region of interest" description="Disordered" evidence="1">
    <location>
        <begin position="338"/>
        <end position="361"/>
    </location>
</feature>
<feature type="region of interest" description="Disordered" evidence="1">
    <location>
        <begin position="467"/>
        <end position="499"/>
    </location>
</feature>
<feature type="region of interest" description="Disordered" evidence="1">
    <location>
        <begin position="186"/>
        <end position="215"/>
    </location>
</feature>
<evidence type="ECO:0000256" key="1">
    <source>
        <dbReference type="SAM" id="MobiDB-lite"/>
    </source>
</evidence>
<feature type="compositionally biased region" description="Polar residues" evidence="1">
    <location>
        <begin position="341"/>
        <end position="361"/>
    </location>
</feature>
<dbReference type="AlphaFoldDB" id="A0A9P8YHG3"/>
<comment type="caution">
    <text evidence="3">The sequence shown here is derived from an EMBL/GenBank/DDBJ whole genome shotgun (WGS) entry which is preliminary data.</text>
</comment>
<keyword evidence="4" id="KW-1185">Reference proteome</keyword>
<dbReference type="RefSeq" id="XP_046017341.1">
    <property type="nucleotide sequence ID" value="XM_046152917.1"/>
</dbReference>
<protein>
    <submittedName>
        <fullName evidence="3">Uncharacterized protein</fullName>
    </submittedName>
</protein>
<evidence type="ECO:0000313" key="4">
    <source>
        <dbReference type="Proteomes" id="UP000756346"/>
    </source>
</evidence>
<sequence length="499" mass="54989">MADDFSASGASPTVRMSGRDSFPEPSLRRAATVNFGSQPHPPHAQSGATGFGGMKRRGSGFSDSFGEARRDLENSADELFNPTRARRQENADRTALSYTPLALALLPALAGMFFQNGAAFFTDLILLAIAAVVLNWSVTQPWDWYFAAQQVRIANDEPLNEPVFESDSDLEMSTAASAATALENVEEESDVPLDATHDTAQKNSTNLDTAGSGRRSRGDILRAARRDAASKELFVHEMAALVWCFLFPLISTYMLHTIRNQLTRPSEGLVSDYNLTIFLCAAEFRPVKHMLKMVHDRTLRVQRVVAQSQYEPEQTISAQQVQELFDRIDDLESHAAAIASQPPTQSKPNGSTLNGEPSTQVTQAAVAREINKTMVPELEALNRAMRRYEKKLALLASQTDNRLEYIDFRLQDAIALAAVAAKNSKSNSGGLWSRVVEKAIAVALFPVHAAMAVVTFPIRTMSTMFARKRNLPTTTSGRRGRVNQGRMNSDRVPSRLSRR</sequence>
<accession>A0A9P8YHG3</accession>
<gene>
    <name evidence="3" type="ORF">B0I36DRAFT_315812</name>
</gene>
<feature type="region of interest" description="Disordered" evidence="1">
    <location>
        <begin position="1"/>
        <end position="53"/>
    </location>
</feature>
<feature type="transmembrane region" description="Helical" evidence="2">
    <location>
        <begin position="120"/>
        <end position="138"/>
    </location>
</feature>
<dbReference type="OrthoDB" id="5422510at2759"/>
<evidence type="ECO:0000313" key="3">
    <source>
        <dbReference type="EMBL" id="KAH7038220.1"/>
    </source>
</evidence>